<keyword evidence="9" id="KW-1185">Reference proteome</keyword>
<name>A0A7R8AKR7_9EURO</name>
<dbReference type="Pfam" id="PF04082">
    <property type="entry name" value="Fungal_trans"/>
    <property type="match status" value="1"/>
</dbReference>
<dbReference type="PANTHER" id="PTHR31944:SF131">
    <property type="entry name" value="HEME-RESPONSIVE ZINC FINGER TRANSCRIPTION FACTOR HAP1"/>
    <property type="match status" value="1"/>
</dbReference>
<dbReference type="EMBL" id="AP024445">
    <property type="protein sequence ID" value="BCS21927.1"/>
    <property type="molecule type" value="Genomic_DNA"/>
</dbReference>
<dbReference type="GO" id="GO:0000978">
    <property type="term" value="F:RNA polymerase II cis-regulatory region sequence-specific DNA binding"/>
    <property type="evidence" value="ECO:0007669"/>
    <property type="project" value="TreeGrafter"/>
</dbReference>
<evidence type="ECO:0000256" key="4">
    <source>
        <dbReference type="ARBA" id="ARBA00023125"/>
    </source>
</evidence>
<dbReference type="SMART" id="SM00906">
    <property type="entry name" value="Fungal_trans"/>
    <property type="match status" value="1"/>
</dbReference>
<dbReference type="GO" id="GO:0005634">
    <property type="term" value="C:nucleus"/>
    <property type="evidence" value="ECO:0007669"/>
    <property type="project" value="TreeGrafter"/>
</dbReference>
<keyword evidence="4" id="KW-0238">DNA-binding</keyword>
<proteinExistence type="predicted"/>
<evidence type="ECO:0000256" key="5">
    <source>
        <dbReference type="ARBA" id="ARBA00023163"/>
    </source>
</evidence>
<evidence type="ECO:0000259" key="7">
    <source>
        <dbReference type="SMART" id="SM00906"/>
    </source>
</evidence>
<dbReference type="CDD" id="cd00067">
    <property type="entry name" value="GAL4"/>
    <property type="match status" value="1"/>
</dbReference>
<evidence type="ECO:0000256" key="6">
    <source>
        <dbReference type="ARBA" id="ARBA00023242"/>
    </source>
</evidence>
<evidence type="ECO:0000256" key="3">
    <source>
        <dbReference type="ARBA" id="ARBA00023015"/>
    </source>
</evidence>
<reference evidence="8" key="1">
    <citation type="submission" date="2021-01" db="EMBL/GenBank/DDBJ databases">
        <authorList>
            <consortium name="Aspergillus puulaauensis MK2 genome sequencing consortium"/>
            <person name="Kazuki M."/>
            <person name="Futagami T."/>
        </authorList>
    </citation>
    <scope>NUCLEOTIDE SEQUENCE</scope>
    <source>
        <strain evidence="8">MK2</strain>
    </source>
</reference>
<dbReference type="PANTHER" id="PTHR31944">
    <property type="entry name" value="HEME-RESPONSIVE ZINC FINGER TRANSCRIPTION FACTOR HAP1"/>
    <property type="match status" value="1"/>
</dbReference>
<dbReference type="InterPro" id="IPR007219">
    <property type="entry name" value="XnlR_reg_dom"/>
</dbReference>
<dbReference type="OrthoDB" id="762982at2759"/>
<feature type="domain" description="Xylanolytic transcriptional activator regulatory" evidence="7">
    <location>
        <begin position="364"/>
        <end position="438"/>
    </location>
</feature>
<dbReference type="InterPro" id="IPR051430">
    <property type="entry name" value="Fungal_TF_Env_Response"/>
</dbReference>
<organism evidence="8 9">
    <name type="scientific">Aspergillus puulaauensis</name>
    <dbReference type="NCBI Taxonomy" id="1220207"/>
    <lineage>
        <taxon>Eukaryota</taxon>
        <taxon>Fungi</taxon>
        <taxon>Dikarya</taxon>
        <taxon>Ascomycota</taxon>
        <taxon>Pezizomycotina</taxon>
        <taxon>Eurotiomycetes</taxon>
        <taxon>Eurotiomycetidae</taxon>
        <taxon>Eurotiales</taxon>
        <taxon>Aspergillaceae</taxon>
        <taxon>Aspergillus</taxon>
    </lineage>
</organism>
<dbReference type="InterPro" id="IPR001138">
    <property type="entry name" value="Zn2Cys6_DnaBD"/>
</dbReference>
<dbReference type="GO" id="GO:0008270">
    <property type="term" value="F:zinc ion binding"/>
    <property type="evidence" value="ECO:0007669"/>
    <property type="project" value="InterPro"/>
</dbReference>
<keyword evidence="3" id="KW-0805">Transcription regulation</keyword>
<reference evidence="8" key="2">
    <citation type="submission" date="2021-02" db="EMBL/GenBank/DDBJ databases">
        <title>Aspergillus puulaauensis MK2 genome sequence.</title>
        <authorList>
            <person name="Futagami T."/>
            <person name="Mori K."/>
            <person name="Kadooka C."/>
            <person name="Tanaka T."/>
        </authorList>
    </citation>
    <scope>NUCLEOTIDE SEQUENCE</scope>
    <source>
        <strain evidence="8">MK2</strain>
    </source>
</reference>
<dbReference type="Proteomes" id="UP000654913">
    <property type="component" value="Chromosome 3"/>
</dbReference>
<evidence type="ECO:0000313" key="8">
    <source>
        <dbReference type="EMBL" id="BCS21927.1"/>
    </source>
</evidence>
<sequence length="716" mass="80727">MDHVLHWDNTKSDTNYASLVVALALTTGVGFNTRCRLPAQVIVKLPKAVGPAFPCPASPVAPESRPIPAIDAVQTDGDRLKCNREQPCQNCTVRGEQDECSFKRSAAGASLSSRGPKHGDTMRHRIDHLEGMVKRLIDQHQSVFPSSNASSEATHVYGTLSGSESSRVGTTVIDGAHSFYKPTDDWYDVLQEVNELKQAWCDTLDEPDVQPSLSNVDGTSLLFGQVERVDLPVILSSLPVKAEVDKLVRWFFDYTNFPLAIPPIIHPPTFMREYHAHWNDPSKTSVIWIGLLFSMLSITMLAVQFGGPPEYAAVSDEYFHLYRLRTAQCLLMGDIAKCLPYTIETLRFNATAELNRNDDNSRSLWIMTGVLVRAAVNMGYHRDPDHTPSLATLQAEYRRRVWLSVESMDEVASFLSGLPRMLPAINSDTKEPRNIHDWELNEGVSELPMSRPLSEPTAATYMIVKGRVFHGLGEVIDFINGPDANNYTRVLEIDQLLRDQRAQVPSHMRVDLNQVDRSSLQMPTDYSTLHLVCMYHHGMCTLHRKFIRKDRSDASGNISRSRCIASSLALIDYQQLLQPAWYASSRNRQMLAPAAMTLLLELESRRTSPEVDPEFETHTLLEAFEKSVALWQEAPRSCEEAWKVCRILTNMLRSLKTTQPNHPSQLPLDMMDLEHSDGLLDMPDDKEIDWAWWDEILESSPLLNEHITIRDLGQGP</sequence>
<dbReference type="KEGG" id="apuu:APUU_30152S"/>
<dbReference type="CDD" id="cd12148">
    <property type="entry name" value="fungal_TF_MHR"/>
    <property type="match status" value="1"/>
</dbReference>
<dbReference type="RefSeq" id="XP_041554121.1">
    <property type="nucleotide sequence ID" value="XM_041701213.1"/>
</dbReference>
<keyword evidence="1" id="KW-0479">Metal-binding</keyword>
<keyword evidence="6" id="KW-0539">Nucleus</keyword>
<accession>A0A7R8AKR7</accession>
<evidence type="ECO:0000313" key="9">
    <source>
        <dbReference type="Proteomes" id="UP000654913"/>
    </source>
</evidence>
<keyword evidence="5" id="KW-0804">Transcription</keyword>
<gene>
    <name evidence="8" type="ORF">APUU_30152S</name>
</gene>
<dbReference type="GO" id="GO:0001228">
    <property type="term" value="F:DNA-binding transcription activator activity, RNA polymerase II-specific"/>
    <property type="evidence" value="ECO:0007669"/>
    <property type="project" value="TreeGrafter"/>
</dbReference>
<evidence type="ECO:0000256" key="2">
    <source>
        <dbReference type="ARBA" id="ARBA00022833"/>
    </source>
</evidence>
<protein>
    <recommendedName>
        <fullName evidence="7">Xylanolytic transcriptional activator regulatory domain-containing protein</fullName>
    </recommendedName>
</protein>
<dbReference type="GO" id="GO:0006351">
    <property type="term" value="P:DNA-templated transcription"/>
    <property type="evidence" value="ECO:0007669"/>
    <property type="project" value="InterPro"/>
</dbReference>
<evidence type="ECO:0000256" key="1">
    <source>
        <dbReference type="ARBA" id="ARBA00022723"/>
    </source>
</evidence>
<keyword evidence="2" id="KW-0862">Zinc</keyword>
<dbReference type="AlphaFoldDB" id="A0A7R8AKR7"/>
<dbReference type="GeneID" id="64971932"/>